<name>A0AAD1X521_EUPCR</name>
<sequence length="334" mass="38547">MDYRNLSPINVLDPDYRWFDKNDSGIKPLLSVQKDQCNKLNQYCIFEKGNVSKSPPPISDQRKKSDMDVKSGTGKSTKARKSRRIYTNLYHPSFSTKMHFMKMANALGKRPQNKTMKNFDISQGNLDQENLILGMSQEAPKNQSMNASMILKQIRGRRKNRSNTAGNLQPFLQYFYSGTKIIKYGTKKTKALADSKRDFAFVSNLNSKDFLKKMIKQRHPSMFNCGKRSQSKEPAPFSVTNSGFMMRPNLINQDDDFALQSPHTCINSTKARDQSSSNKGKLWTLKIFRHCASESKYLYCKKAIYECEIIEPAADPPYKYKQKYRLTLYTRRHG</sequence>
<dbReference type="Proteomes" id="UP001295684">
    <property type="component" value="Unassembled WGS sequence"/>
</dbReference>
<reference evidence="2" key="1">
    <citation type="submission" date="2023-07" db="EMBL/GenBank/DDBJ databases">
        <authorList>
            <consortium name="AG Swart"/>
            <person name="Singh M."/>
            <person name="Singh A."/>
            <person name="Seah K."/>
            <person name="Emmerich C."/>
        </authorList>
    </citation>
    <scope>NUCLEOTIDE SEQUENCE</scope>
    <source>
        <strain evidence="2">DP1</strain>
    </source>
</reference>
<protein>
    <submittedName>
        <fullName evidence="2">Uncharacterized protein</fullName>
    </submittedName>
</protein>
<feature type="region of interest" description="Disordered" evidence="1">
    <location>
        <begin position="51"/>
        <end position="82"/>
    </location>
</feature>
<evidence type="ECO:0000313" key="2">
    <source>
        <dbReference type="EMBL" id="CAI2363358.1"/>
    </source>
</evidence>
<evidence type="ECO:0000256" key="1">
    <source>
        <dbReference type="SAM" id="MobiDB-lite"/>
    </source>
</evidence>
<accession>A0AAD1X521</accession>
<gene>
    <name evidence="2" type="ORF">ECRASSUSDP1_LOCUS4691</name>
</gene>
<dbReference type="AlphaFoldDB" id="A0AAD1X521"/>
<keyword evidence="3" id="KW-1185">Reference proteome</keyword>
<evidence type="ECO:0000313" key="3">
    <source>
        <dbReference type="Proteomes" id="UP001295684"/>
    </source>
</evidence>
<organism evidence="2 3">
    <name type="scientific">Euplotes crassus</name>
    <dbReference type="NCBI Taxonomy" id="5936"/>
    <lineage>
        <taxon>Eukaryota</taxon>
        <taxon>Sar</taxon>
        <taxon>Alveolata</taxon>
        <taxon>Ciliophora</taxon>
        <taxon>Intramacronucleata</taxon>
        <taxon>Spirotrichea</taxon>
        <taxon>Hypotrichia</taxon>
        <taxon>Euplotida</taxon>
        <taxon>Euplotidae</taxon>
        <taxon>Moneuplotes</taxon>
    </lineage>
</organism>
<feature type="compositionally biased region" description="Basic and acidic residues" evidence="1">
    <location>
        <begin position="60"/>
        <end position="69"/>
    </location>
</feature>
<dbReference type="EMBL" id="CAMPGE010004509">
    <property type="protein sequence ID" value="CAI2363358.1"/>
    <property type="molecule type" value="Genomic_DNA"/>
</dbReference>
<comment type="caution">
    <text evidence="2">The sequence shown here is derived from an EMBL/GenBank/DDBJ whole genome shotgun (WGS) entry which is preliminary data.</text>
</comment>
<proteinExistence type="predicted"/>